<dbReference type="EMBL" id="PDCP01000173">
    <property type="protein sequence ID" value="PEG32970.1"/>
    <property type="molecule type" value="Genomic_DNA"/>
</dbReference>
<evidence type="ECO:0000313" key="3">
    <source>
        <dbReference type="EMBL" id="PEG32970.1"/>
    </source>
</evidence>
<evidence type="ECO:0000256" key="1">
    <source>
        <dbReference type="SAM" id="MobiDB-lite"/>
    </source>
</evidence>
<name>A0A2A7MN43_MYCAG</name>
<dbReference type="OrthoDB" id="4964680at2"/>
<keyword evidence="4" id="KW-1185">Reference proteome</keyword>
<gene>
    <name evidence="3" type="ORF">CQY20_33360</name>
    <name evidence="2" type="ORF">MAGR_24960</name>
</gene>
<reference evidence="2 5" key="2">
    <citation type="journal article" date="2019" name="Emerg. Microbes Infect.">
        <title>Comprehensive subspecies identification of 175 nontuberculous mycobacteria species based on 7547 genomic profiles.</title>
        <authorList>
            <person name="Matsumoto Y."/>
            <person name="Kinjo T."/>
            <person name="Motooka D."/>
            <person name="Nabeya D."/>
            <person name="Jung N."/>
            <person name="Uechi K."/>
            <person name="Horii T."/>
            <person name="Iida T."/>
            <person name="Fujita J."/>
            <person name="Nakamura S."/>
        </authorList>
    </citation>
    <scope>NUCLEOTIDE SEQUENCE [LARGE SCALE GENOMIC DNA]</scope>
    <source>
        <strain evidence="2 5">JCM 6377</strain>
    </source>
</reference>
<sequence length="405" mass="42855">MPTATLPSLSEVRAFAGDYLIDAAQHWADSAGRWTVTYDDLLRDVTRPTVWQGNAADAAALRVGTDRHRVTGAADDLAAAAAVARRAADDLLALKTRLLNTVRTAQAAGFIVGEDFSLTTIESTSSTVELAAREAQMRKFGAAIRSDVLALVAADEQAAAQITMAASQLRSLTLTDDGAAIQDVDFRGIPLPEKPNPPAVPPAEGWSTDPLIRAAQKIAYGHALDKHGHEFGYPSQEEFAELIYQKMLRAINDPGGLILGLSEDGAPVIYDPEENVLIIRDTRPNAPDGGTAYKPNNPAGAPRKIETPLSRLTAEQLGDGPKPRVPTSDNTQAKLGSAPPSADSAQAGATAPRAIHDRPGPGFLENWGTHVPPEELAKIDGPLGILGRIILGQVGPNPDNPKNWA</sequence>
<dbReference type="EMBL" id="BLKS01000001">
    <property type="protein sequence ID" value="GFG51055.1"/>
    <property type="molecule type" value="Genomic_DNA"/>
</dbReference>
<evidence type="ECO:0000313" key="4">
    <source>
        <dbReference type="Proteomes" id="UP000220914"/>
    </source>
</evidence>
<dbReference type="Proteomes" id="UP000465302">
    <property type="component" value="Unassembled WGS sequence"/>
</dbReference>
<evidence type="ECO:0000313" key="2">
    <source>
        <dbReference type="EMBL" id="GFG51055.1"/>
    </source>
</evidence>
<proteinExistence type="predicted"/>
<protein>
    <submittedName>
        <fullName evidence="3">Uncharacterized protein</fullName>
    </submittedName>
</protein>
<dbReference type="RefSeq" id="WP_097945574.1">
    <property type="nucleotide sequence ID" value="NZ_BLKS01000001.1"/>
</dbReference>
<feature type="region of interest" description="Disordered" evidence="1">
    <location>
        <begin position="281"/>
        <end position="353"/>
    </location>
</feature>
<reference evidence="2" key="3">
    <citation type="submission" date="2020-02" db="EMBL/GenBank/DDBJ databases">
        <authorList>
            <person name="Matsumoto Y."/>
            <person name="Motooka D."/>
            <person name="Nakamura S."/>
        </authorList>
    </citation>
    <scope>NUCLEOTIDE SEQUENCE</scope>
    <source>
        <strain evidence="2">JCM 6377</strain>
    </source>
</reference>
<evidence type="ECO:0000313" key="5">
    <source>
        <dbReference type="Proteomes" id="UP000465302"/>
    </source>
</evidence>
<reference evidence="3 4" key="1">
    <citation type="submission" date="2017-10" db="EMBL/GenBank/DDBJ databases">
        <title>The new phylogeny of genus Mycobacterium.</title>
        <authorList>
            <person name="Tortoli E."/>
            <person name="Trovato A."/>
            <person name="Cirillo D.M."/>
        </authorList>
    </citation>
    <scope>NUCLEOTIDE SEQUENCE [LARGE SCALE GENOMIC DNA]</scope>
    <source>
        <strain evidence="3 4">CCUG37673</strain>
    </source>
</reference>
<dbReference type="Proteomes" id="UP000220914">
    <property type="component" value="Unassembled WGS sequence"/>
</dbReference>
<comment type="caution">
    <text evidence="3">The sequence shown here is derived from an EMBL/GenBank/DDBJ whole genome shotgun (WGS) entry which is preliminary data.</text>
</comment>
<dbReference type="AlphaFoldDB" id="A0A2A7MN43"/>
<organism evidence="3 4">
    <name type="scientific">Mycolicibacterium agri</name>
    <name type="common">Mycobacterium agri</name>
    <dbReference type="NCBI Taxonomy" id="36811"/>
    <lineage>
        <taxon>Bacteria</taxon>
        <taxon>Bacillati</taxon>
        <taxon>Actinomycetota</taxon>
        <taxon>Actinomycetes</taxon>
        <taxon>Mycobacteriales</taxon>
        <taxon>Mycobacteriaceae</taxon>
        <taxon>Mycolicibacterium</taxon>
    </lineage>
</organism>
<accession>A0A2A7MN43</accession>